<dbReference type="Proteomes" id="UP001516023">
    <property type="component" value="Unassembled WGS sequence"/>
</dbReference>
<protein>
    <submittedName>
        <fullName evidence="2">Uncharacterized protein</fullName>
    </submittedName>
</protein>
<keyword evidence="1" id="KW-1133">Transmembrane helix</keyword>
<gene>
    <name evidence="2" type="ORF">HJC23_011211</name>
</gene>
<proteinExistence type="predicted"/>
<keyword evidence="1" id="KW-0812">Transmembrane</keyword>
<dbReference type="EMBL" id="JABMIG020000106">
    <property type="protein sequence ID" value="KAL3792046.1"/>
    <property type="molecule type" value="Genomic_DNA"/>
</dbReference>
<comment type="caution">
    <text evidence="2">The sequence shown here is derived from an EMBL/GenBank/DDBJ whole genome shotgun (WGS) entry which is preliminary data.</text>
</comment>
<feature type="transmembrane region" description="Helical" evidence="1">
    <location>
        <begin position="212"/>
        <end position="237"/>
    </location>
</feature>
<dbReference type="InterPro" id="IPR029058">
    <property type="entry name" value="AB_hydrolase_fold"/>
</dbReference>
<evidence type="ECO:0000313" key="2">
    <source>
        <dbReference type="EMBL" id="KAL3792046.1"/>
    </source>
</evidence>
<reference evidence="2 3" key="1">
    <citation type="journal article" date="2020" name="G3 (Bethesda)">
        <title>Improved Reference Genome for Cyclotella cryptica CCMP332, a Model for Cell Wall Morphogenesis, Salinity Adaptation, and Lipid Production in Diatoms (Bacillariophyta).</title>
        <authorList>
            <person name="Roberts W.R."/>
            <person name="Downey K.M."/>
            <person name="Ruck E.C."/>
            <person name="Traller J.C."/>
            <person name="Alverson A.J."/>
        </authorList>
    </citation>
    <scope>NUCLEOTIDE SEQUENCE [LARGE SCALE GENOMIC DNA]</scope>
    <source>
        <strain evidence="2 3">CCMP332</strain>
    </source>
</reference>
<name>A0ABD3PXG5_9STRA</name>
<keyword evidence="3" id="KW-1185">Reference proteome</keyword>
<organism evidence="2 3">
    <name type="scientific">Cyclotella cryptica</name>
    <dbReference type="NCBI Taxonomy" id="29204"/>
    <lineage>
        <taxon>Eukaryota</taxon>
        <taxon>Sar</taxon>
        <taxon>Stramenopiles</taxon>
        <taxon>Ochrophyta</taxon>
        <taxon>Bacillariophyta</taxon>
        <taxon>Coscinodiscophyceae</taxon>
        <taxon>Thalassiosirophycidae</taxon>
        <taxon>Stephanodiscales</taxon>
        <taxon>Stephanodiscaceae</taxon>
        <taxon>Cyclotella</taxon>
    </lineage>
</organism>
<dbReference type="Gene3D" id="3.40.50.1820">
    <property type="entry name" value="alpha/beta hydrolase"/>
    <property type="match status" value="1"/>
</dbReference>
<dbReference type="SUPFAM" id="SSF53474">
    <property type="entry name" value="alpha/beta-Hydrolases"/>
    <property type="match status" value="1"/>
</dbReference>
<sequence length="375" mass="42911">MEDPKIVTYPIPANDNGGLLHIYGNAHSSNVILFCGGYPDDHKPFTPLARLLALESKCFVGITCFPGFELGHFDNIRFNGYKRTGYSFDEVCACIREAVSLLFFEWNKNSSQQLTFDEVDDRAIDSRNVGVKFTIVLHDWAVIPGLMYVNRSIGEQYSLHVPNKIVLLDVLTAPHKHYQDVPLQVSVPYSLKPSTFELAVCFSYRFALASSFAVLCYVSEILGLINLVVSFGIVMLLRLNPTRALDNLLIEERRMSASSQLSFYRHLVYMCYPYYYMFRCFIRGTGFEDISIPLDLKSTPILYIYGTNKNVMFHDWRSLAILEREEREGRSECRVVRVEDAGHWMYVQKLDVCLNEIKSFIEGDGSDKDVNQSNQ</sequence>
<keyword evidence="1" id="KW-0472">Membrane</keyword>
<evidence type="ECO:0000313" key="3">
    <source>
        <dbReference type="Proteomes" id="UP001516023"/>
    </source>
</evidence>
<dbReference type="AlphaFoldDB" id="A0ABD3PXG5"/>
<accession>A0ABD3PXG5</accession>
<evidence type="ECO:0000256" key="1">
    <source>
        <dbReference type="SAM" id="Phobius"/>
    </source>
</evidence>